<organism evidence="1 2">
    <name type="scientific">Letharia lupina</name>
    <dbReference type="NCBI Taxonomy" id="560253"/>
    <lineage>
        <taxon>Eukaryota</taxon>
        <taxon>Fungi</taxon>
        <taxon>Dikarya</taxon>
        <taxon>Ascomycota</taxon>
        <taxon>Pezizomycotina</taxon>
        <taxon>Lecanoromycetes</taxon>
        <taxon>OSLEUM clade</taxon>
        <taxon>Lecanoromycetidae</taxon>
        <taxon>Lecanorales</taxon>
        <taxon>Lecanorineae</taxon>
        <taxon>Parmeliaceae</taxon>
        <taxon>Letharia</taxon>
    </lineage>
</organism>
<sequence>MGKLDSQRQGGSKDIASPAIHGLELILAAVYQGGFRRLVIDCDDDEVCGPEERLCGLEDQVGQGLEIAFGVEEDFREGEDKGRDAEEDVYDIDAIGKETALAERRCLNLFQDIAKMGESTESEGFDEQNGTWIGYV</sequence>
<reference evidence="1 2" key="1">
    <citation type="journal article" date="2020" name="Genomics">
        <title>Complete, high-quality genomes from long-read metagenomic sequencing of two wolf lichen thalli reveals enigmatic genome architecture.</title>
        <authorList>
            <person name="McKenzie S.K."/>
            <person name="Walston R.F."/>
            <person name="Allen J.L."/>
        </authorList>
    </citation>
    <scope>NUCLEOTIDE SEQUENCE [LARGE SCALE GENOMIC DNA]</scope>
    <source>
        <strain evidence="1">WasteWater1</strain>
    </source>
</reference>
<keyword evidence="2" id="KW-1185">Reference proteome</keyword>
<evidence type="ECO:0000313" key="2">
    <source>
        <dbReference type="Proteomes" id="UP000593566"/>
    </source>
</evidence>
<dbReference type="Proteomes" id="UP000593566">
    <property type="component" value="Unassembled WGS sequence"/>
</dbReference>
<dbReference type="GeneID" id="59328573"/>
<dbReference type="RefSeq" id="XP_037152529.1">
    <property type="nucleotide sequence ID" value="XM_037291094.1"/>
</dbReference>
<accession>A0A8H6FCF5</accession>
<proteinExistence type="predicted"/>
<name>A0A8H6FCF5_9LECA</name>
<dbReference type="AlphaFoldDB" id="A0A8H6FCF5"/>
<gene>
    <name evidence="1" type="ORF">HO133_000154</name>
</gene>
<comment type="caution">
    <text evidence="1">The sequence shown here is derived from an EMBL/GenBank/DDBJ whole genome shotgun (WGS) entry which is preliminary data.</text>
</comment>
<protein>
    <submittedName>
        <fullName evidence="1">Uncharacterized protein</fullName>
    </submittedName>
</protein>
<evidence type="ECO:0000313" key="1">
    <source>
        <dbReference type="EMBL" id="KAF6223312.1"/>
    </source>
</evidence>
<dbReference type="EMBL" id="JACCJB010000010">
    <property type="protein sequence ID" value="KAF6223312.1"/>
    <property type="molecule type" value="Genomic_DNA"/>
</dbReference>